<evidence type="ECO:0000313" key="2">
    <source>
        <dbReference type="Proteomes" id="UP000075544"/>
    </source>
</evidence>
<proteinExistence type="predicted"/>
<dbReference type="EMBL" id="JRHX01000060">
    <property type="protein sequence ID" value="KXZ70210.1"/>
    <property type="molecule type" value="Genomic_DNA"/>
</dbReference>
<name>A0A150HTN6_9GAMM</name>
<reference evidence="1 2" key="1">
    <citation type="journal article" date="2016" name="Sci. Rep.">
        <title>Genomic and phenotypic characterization of the species Acinetobacter venetianus.</title>
        <authorList>
            <person name="Fondi M."/>
            <person name="Maida I."/>
            <person name="Perrin E."/>
            <person name="Orlandini V."/>
            <person name="La Torre L."/>
            <person name="Bosi E."/>
            <person name="Negroni A."/>
            <person name="Zanaroli G."/>
            <person name="Fava F."/>
            <person name="Decorosi F."/>
            <person name="Giovannetti L."/>
            <person name="Viti C."/>
            <person name="Vaneechoutte M."/>
            <person name="Dijkshoorn L."/>
            <person name="Fani R."/>
        </authorList>
    </citation>
    <scope>NUCLEOTIDE SEQUENCE [LARGE SCALE GENOMIC DNA]</scope>
    <source>
        <strain evidence="1 2">LUH13518</strain>
    </source>
</reference>
<organism evidence="1 2">
    <name type="scientific">Acinetobacter venetianus</name>
    <dbReference type="NCBI Taxonomy" id="52133"/>
    <lineage>
        <taxon>Bacteria</taxon>
        <taxon>Pseudomonadati</taxon>
        <taxon>Pseudomonadota</taxon>
        <taxon>Gammaproteobacteria</taxon>
        <taxon>Moraxellales</taxon>
        <taxon>Moraxellaceae</taxon>
        <taxon>Acinetobacter</taxon>
    </lineage>
</organism>
<dbReference type="Proteomes" id="UP000075544">
    <property type="component" value="Unassembled WGS sequence"/>
</dbReference>
<evidence type="ECO:0000313" key="1">
    <source>
        <dbReference type="EMBL" id="KXZ70210.1"/>
    </source>
</evidence>
<sequence>MAEMSTDPNMKKTILSFITLAITTSTIAMPYTETTSVFKQVPSKRIYQPDYLIKKTDQSQVTIHIQRKKYLNGIIDCPSLIYFDKKKIISLHSFEETTLFLNPDRYYIKYAINNSGCINLEFYQNVQPEIDIMTQERLMLGEHVYEFSIGEETKPK</sequence>
<accession>A0A150HTN6</accession>
<comment type="caution">
    <text evidence="1">The sequence shown here is derived from an EMBL/GenBank/DDBJ whole genome shotgun (WGS) entry which is preliminary data.</text>
</comment>
<dbReference type="PATRIC" id="fig|52133.19.peg.2031"/>
<protein>
    <submittedName>
        <fullName evidence="1">Uncharacterized protein</fullName>
    </submittedName>
</protein>
<dbReference type="AlphaFoldDB" id="A0A150HTN6"/>
<gene>
    <name evidence="1" type="ORF">AVENLUH13518_02002</name>
</gene>